<dbReference type="AlphaFoldDB" id="A0A016U9C5"/>
<accession>A0A016U9C5</accession>
<dbReference type="EMBL" id="JARK01001386">
    <property type="protein sequence ID" value="EYC11452.1"/>
    <property type="molecule type" value="Genomic_DNA"/>
</dbReference>
<feature type="chain" id="PRO_5001492169" evidence="1">
    <location>
        <begin position="25"/>
        <end position="328"/>
    </location>
</feature>
<proteinExistence type="predicted"/>
<sequence length="328" mass="38254">MLVVKSIWILIMCHYFATIQYTEAKVYKGYARLFYASDTTCANAMRKLAASLTLFRMAFLIVNKDDSIIIKSFRISTTYLEHAFDGRHYYVDFKDDEILYDDEKHDLIITTAFIRNYDQRVNDNPICFQSSDYNDFVKEHKLKPTGSGLDFSTMYYGSPVRPYFTLNIGPEEDQFVWEEERRKYKICSSNSEAQGRFSPLNFYKERIPDVRGILKWGTRRSVKLTMLIPVIFFVGAQCRCRNSYDIVCASPGTPNETSSTQVIQENVASERLLRTQESVDLAQTPPSMQSLKLSNQICDWLELSKTQRSIVRNLYKMRHKNCFEIINQ</sequence>
<evidence type="ECO:0000313" key="2">
    <source>
        <dbReference type="EMBL" id="EYC11452.1"/>
    </source>
</evidence>
<gene>
    <name evidence="2" type="primary">Acey_s0050.g1922</name>
    <name evidence="2" type="ORF">Y032_0050g1922</name>
</gene>
<evidence type="ECO:0000313" key="3">
    <source>
        <dbReference type="Proteomes" id="UP000024635"/>
    </source>
</evidence>
<keyword evidence="3" id="KW-1185">Reference proteome</keyword>
<keyword evidence="1" id="KW-0732">Signal</keyword>
<evidence type="ECO:0000256" key="1">
    <source>
        <dbReference type="SAM" id="SignalP"/>
    </source>
</evidence>
<feature type="signal peptide" evidence="1">
    <location>
        <begin position="1"/>
        <end position="24"/>
    </location>
</feature>
<name>A0A016U9C5_9BILA</name>
<organism evidence="2 3">
    <name type="scientific">Ancylostoma ceylanicum</name>
    <dbReference type="NCBI Taxonomy" id="53326"/>
    <lineage>
        <taxon>Eukaryota</taxon>
        <taxon>Metazoa</taxon>
        <taxon>Ecdysozoa</taxon>
        <taxon>Nematoda</taxon>
        <taxon>Chromadorea</taxon>
        <taxon>Rhabditida</taxon>
        <taxon>Rhabditina</taxon>
        <taxon>Rhabditomorpha</taxon>
        <taxon>Strongyloidea</taxon>
        <taxon>Ancylostomatidae</taxon>
        <taxon>Ancylostomatinae</taxon>
        <taxon>Ancylostoma</taxon>
    </lineage>
</organism>
<reference evidence="3" key="1">
    <citation type="journal article" date="2015" name="Nat. Genet.">
        <title>The genome and transcriptome of the zoonotic hookworm Ancylostoma ceylanicum identify infection-specific gene families.</title>
        <authorList>
            <person name="Schwarz E.M."/>
            <person name="Hu Y."/>
            <person name="Antoshechkin I."/>
            <person name="Miller M.M."/>
            <person name="Sternberg P.W."/>
            <person name="Aroian R.V."/>
        </authorList>
    </citation>
    <scope>NUCLEOTIDE SEQUENCE</scope>
    <source>
        <strain evidence="3">HY135</strain>
    </source>
</reference>
<comment type="caution">
    <text evidence="2">The sequence shown here is derived from an EMBL/GenBank/DDBJ whole genome shotgun (WGS) entry which is preliminary data.</text>
</comment>
<protein>
    <submittedName>
        <fullName evidence="2">Uncharacterized protein</fullName>
    </submittedName>
</protein>
<dbReference type="Proteomes" id="UP000024635">
    <property type="component" value="Unassembled WGS sequence"/>
</dbReference>